<dbReference type="EMBL" id="JBHTOP010000002">
    <property type="protein sequence ID" value="MFD1670785.1"/>
    <property type="molecule type" value="Genomic_DNA"/>
</dbReference>
<feature type="transmembrane region" description="Helical" evidence="15">
    <location>
        <begin position="423"/>
        <end position="447"/>
    </location>
</feature>
<evidence type="ECO:0000256" key="11">
    <source>
        <dbReference type="ARBA" id="ARBA00023134"/>
    </source>
</evidence>
<dbReference type="InterPro" id="IPR003373">
    <property type="entry name" value="Fe2_transport_prot-B"/>
</dbReference>
<feature type="transmembrane region" description="Helical" evidence="15">
    <location>
        <begin position="610"/>
        <end position="633"/>
    </location>
</feature>
<feature type="transmembrane region" description="Helical" evidence="15">
    <location>
        <begin position="277"/>
        <end position="297"/>
    </location>
</feature>
<dbReference type="Pfam" id="PF02421">
    <property type="entry name" value="FeoB_N"/>
    <property type="match status" value="1"/>
</dbReference>
<feature type="domain" description="FeoB-type G" evidence="16">
    <location>
        <begin position="3"/>
        <end position="164"/>
    </location>
</feature>
<evidence type="ECO:0000256" key="3">
    <source>
        <dbReference type="ARBA" id="ARBA00022448"/>
    </source>
</evidence>
<feature type="transmembrane region" description="Helical" evidence="15">
    <location>
        <begin position="339"/>
        <end position="368"/>
    </location>
</feature>
<keyword evidence="5 15" id="KW-0410">Iron transport</keyword>
<name>A0ABW4J4C2_9LACO</name>
<accession>A0ABW4J4C2</accession>
<evidence type="ECO:0000256" key="12">
    <source>
        <dbReference type="ARBA" id="ARBA00023136"/>
    </source>
</evidence>
<evidence type="ECO:0000256" key="14">
    <source>
        <dbReference type="NCBIfam" id="TIGR00437"/>
    </source>
</evidence>
<evidence type="ECO:0000256" key="5">
    <source>
        <dbReference type="ARBA" id="ARBA00022496"/>
    </source>
</evidence>
<gene>
    <name evidence="17" type="primary">feoB</name>
    <name evidence="17" type="ORF">ACFQ5M_01605</name>
</gene>
<keyword evidence="9 15" id="KW-0408">Iron</keyword>
<dbReference type="InterPro" id="IPR006073">
    <property type="entry name" value="GTP-bd"/>
</dbReference>
<protein>
    <recommendedName>
        <fullName evidence="13 14">Ferrous iron transport protein B</fullName>
    </recommendedName>
</protein>
<dbReference type="SUPFAM" id="SSF52540">
    <property type="entry name" value="P-loop containing nucleoside triphosphate hydrolases"/>
    <property type="match status" value="1"/>
</dbReference>
<dbReference type="RefSeq" id="WP_125712714.1">
    <property type="nucleotide sequence ID" value="NZ_JBHTOP010000002.1"/>
</dbReference>
<dbReference type="Proteomes" id="UP001597267">
    <property type="component" value="Unassembled WGS sequence"/>
</dbReference>
<dbReference type="Pfam" id="PF07664">
    <property type="entry name" value="FeoB_C"/>
    <property type="match status" value="1"/>
</dbReference>
<dbReference type="NCBIfam" id="TIGR00437">
    <property type="entry name" value="feoB"/>
    <property type="match status" value="1"/>
</dbReference>
<comment type="caution">
    <text evidence="17">The sequence shown here is derived from an EMBL/GenBank/DDBJ whole genome shotgun (WGS) entry which is preliminary data.</text>
</comment>
<feature type="transmembrane region" description="Helical" evidence="15">
    <location>
        <begin position="388"/>
        <end position="411"/>
    </location>
</feature>
<evidence type="ECO:0000256" key="9">
    <source>
        <dbReference type="ARBA" id="ARBA00023004"/>
    </source>
</evidence>
<comment type="function">
    <text evidence="1 15">Probable transporter of a GTP-driven Fe(2+) uptake system.</text>
</comment>
<dbReference type="InterPro" id="IPR030389">
    <property type="entry name" value="G_FEOB_dom"/>
</dbReference>
<comment type="subcellular location">
    <subcellularLocation>
        <location evidence="2 15">Cell membrane</location>
        <topology evidence="2 15">Multi-pass membrane protein</topology>
    </subcellularLocation>
</comment>
<keyword evidence="18" id="KW-1185">Reference proteome</keyword>
<evidence type="ECO:0000259" key="16">
    <source>
        <dbReference type="PROSITE" id="PS51711"/>
    </source>
</evidence>
<dbReference type="Pfam" id="PF07670">
    <property type="entry name" value="Gate"/>
    <property type="match status" value="2"/>
</dbReference>
<evidence type="ECO:0000256" key="6">
    <source>
        <dbReference type="ARBA" id="ARBA00022692"/>
    </source>
</evidence>
<evidence type="ECO:0000256" key="4">
    <source>
        <dbReference type="ARBA" id="ARBA00022475"/>
    </source>
</evidence>
<feature type="transmembrane region" description="Helical" evidence="15">
    <location>
        <begin position="453"/>
        <end position="473"/>
    </location>
</feature>
<keyword evidence="3 15" id="KW-0813">Transport</keyword>
<proteinExistence type="inferred from homology"/>
<evidence type="ECO:0000256" key="8">
    <source>
        <dbReference type="ARBA" id="ARBA00022989"/>
    </source>
</evidence>
<dbReference type="Pfam" id="PF17910">
    <property type="entry name" value="FeoB_Cyto"/>
    <property type="match status" value="1"/>
</dbReference>
<organism evidence="17 18">
    <name type="scientific">Agrilactobacillus yilanensis</name>
    <dbReference type="NCBI Taxonomy" id="2485997"/>
    <lineage>
        <taxon>Bacteria</taxon>
        <taxon>Bacillati</taxon>
        <taxon>Bacillota</taxon>
        <taxon>Bacilli</taxon>
        <taxon>Lactobacillales</taxon>
        <taxon>Lactobacillaceae</taxon>
        <taxon>Agrilactobacillus</taxon>
    </lineage>
</organism>
<dbReference type="Gene3D" id="1.10.287.1770">
    <property type="match status" value="1"/>
</dbReference>
<keyword evidence="8 15" id="KW-1133">Transmembrane helix</keyword>
<keyword evidence="12 15" id="KW-0472">Membrane</keyword>
<keyword evidence="7" id="KW-0547">Nucleotide-binding</keyword>
<dbReference type="InterPro" id="IPR041069">
    <property type="entry name" value="FeoB_Cyto"/>
</dbReference>
<keyword evidence="11 15" id="KW-0342">GTP-binding</keyword>
<evidence type="ECO:0000256" key="13">
    <source>
        <dbReference type="ARBA" id="ARBA00031200"/>
    </source>
</evidence>
<dbReference type="InterPro" id="IPR011642">
    <property type="entry name" value="Gate_dom"/>
</dbReference>
<evidence type="ECO:0000256" key="10">
    <source>
        <dbReference type="ARBA" id="ARBA00023065"/>
    </source>
</evidence>
<comment type="similarity">
    <text evidence="15">Belongs to the TRAFAC class TrmE-Era-EngA-EngB-Septin-like GTPase superfamily. FeoB GTPase (TC 9.A.8) family.</text>
</comment>
<dbReference type="CDD" id="cd01879">
    <property type="entry name" value="FeoB"/>
    <property type="match status" value="1"/>
</dbReference>
<dbReference type="InterPro" id="IPR027417">
    <property type="entry name" value="P-loop_NTPase"/>
</dbReference>
<dbReference type="PROSITE" id="PS51711">
    <property type="entry name" value="G_FEOB"/>
    <property type="match status" value="1"/>
</dbReference>
<keyword evidence="10" id="KW-0406">Ion transport</keyword>
<sequence length="715" mass="79282">MEKMEFALAGNPNCGKTTVFNALTGAKQYVGNWPGVTVERKAGYVKKNKTITLQDLPGIYSLAPYTPEEIIARDYLISGEPTAILDIVDATNIERNLYLTMQLMETGLPVILAMNMMDVVTKQHKSFNLEKLAYGLGLPVIGICALKNKGLDTMIAKAKALNTTAEPHYPQYDPRLETALSDIQGQLHNLIPAHRRRWFAIKLFERDSLVLDQLSLTAEQQLTIAAIITDTEQIFNDDSESIIINERYNFISKLVQLTLVQTDNSKMNTSDRIDQIVTNRFLALPIFATVMWAVYYLSIQTIGALGTNWVNDTLFGQLIPNGLIPLLEKWQVADWMQSLLVDGIISGVGSVIGFLPQLMVLFLCLGLLEDCGYMARIAFVLDRLFRKFGLSGKSFIPMLVATGCGVPGIMASRTIENQNDRRMTVMVTTFMPCSAKLTIIALIAGAFFPGHSWVAPSAYFVGIIAIVLSGVFLKKTRLFAGDETPFIMELPLYHLPQFGNVLRQVWDRSRSFVKKAGTIIFISCIIIWLLANFNYKFQMVPERQSILAGIGSFIAVIFAPLGFGNWRAAVAILTGLVAKENVVGTFGVLFSKQANLAESSRQIWPLMRQAFTPAAGYAFLTFNLLCAPCFAAIGAIRKEMGDAKWTLTAIGYQCVLAYMVSLIVYQLNHWLLENGPFTLGTGIGLLFLGLCIYGLFIYKPRSKAVEEQLTTIPLP</sequence>
<dbReference type="PANTHER" id="PTHR43185">
    <property type="entry name" value="FERROUS IRON TRANSPORT PROTEIN B"/>
    <property type="match status" value="1"/>
</dbReference>
<dbReference type="Gene3D" id="3.40.50.300">
    <property type="entry name" value="P-loop containing nucleotide triphosphate hydrolases"/>
    <property type="match status" value="1"/>
</dbReference>
<feature type="transmembrane region" description="Helical" evidence="15">
    <location>
        <begin position="545"/>
        <end position="563"/>
    </location>
</feature>
<evidence type="ECO:0000313" key="17">
    <source>
        <dbReference type="EMBL" id="MFD1670785.1"/>
    </source>
</evidence>
<dbReference type="PRINTS" id="PR00326">
    <property type="entry name" value="GTP1OBG"/>
</dbReference>
<evidence type="ECO:0000256" key="2">
    <source>
        <dbReference type="ARBA" id="ARBA00004651"/>
    </source>
</evidence>
<feature type="transmembrane region" description="Helical" evidence="15">
    <location>
        <begin position="677"/>
        <end position="698"/>
    </location>
</feature>
<keyword evidence="4" id="KW-1003">Cell membrane</keyword>
<evidence type="ECO:0000256" key="15">
    <source>
        <dbReference type="RuleBase" id="RU362098"/>
    </source>
</evidence>
<evidence type="ECO:0000256" key="7">
    <source>
        <dbReference type="ARBA" id="ARBA00022741"/>
    </source>
</evidence>
<reference evidence="18" key="1">
    <citation type="journal article" date="2019" name="Int. J. Syst. Evol. Microbiol.">
        <title>The Global Catalogue of Microorganisms (GCM) 10K type strain sequencing project: providing services to taxonomists for standard genome sequencing and annotation.</title>
        <authorList>
            <consortium name="The Broad Institute Genomics Platform"/>
            <consortium name="The Broad Institute Genome Sequencing Center for Infectious Disease"/>
            <person name="Wu L."/>
            <person name="Ma J."/>
        </authorList>
    </citation>
    <scope>NUCLEOTIDE SEQUENCE [LARGE SCALE GENOMIC DNA]</scope>
    <source>
        <strain evidence="18">CCM 8896</strain>
    </source>
</reference>
<evidence type="ECO:0000256" key="1">
    <source>
        <dbReference type="ARBA" id="ARBA00003926"/>
    </source>
</evidence>
<evidence type="ECO:0000313" key="18">
    <source>
        <dbReference type="Proteomes" id="UP001597267"/>
    </source>
</evidence>
<dbReference type="PANTHER" id="PTHR43185:SF1">
    <property type="entry name" value="FE(2+) TRANSPORTER FEOB"/>
    <property type="match status" value="1"/>
</dbReference>
<feature type="transmembrane region" description="Helical" evidence="15">
    <location>
        <begin position="645"/>
        <end position="665"/>
    </location>
</feature>
<dbReference type="InterPro" id="IPR011640">
    <property type="entry name" value="Fe2_transport_prot_B_C"/>
</dbReference>
<dbReference type="InterPro" id="IPR050860">
    <property type="entry name" value="FeoB_GTPase"/>
</dbReference>
<keyword evidence="6 15" id="KW-0812">Transmembrane</keyword>
<feature type="transmembrane region" description="Helical" evidence="15">
    <location>
        <begin position="512"/>
        <end position="533"/>
    </location>
</feature>